<dbReference type="EMBL" id="VDMQ01000009">
    <property type="protein sequence ID" value="TNM53568.1"/>
    <property type="molecule type" value="Genomic_DNA"/>
</dbReference>
<evidence type="ECO:0000313" key="2">
    <source>
        <dbReference type="Proteomes" id="UP000314223"/>
    </source>
</evidence>
<proteinExistence type="predicted"/>
<accession>A0A5C4WZY8</accession>
<dbReference type="Proteomes" id="UP000314223">
    <property type="component" value="Unassembled WGS sequence"/>
</dbReference>
<gene>
    <name evidence="1" type="ORF">FHQ09_14360</name>
</gene>
<dbReference type="RefSeq" id="WP_139469502.1">
    <property type="nucleotide sequence ID" value="NZ_VDMQ01000009.1"/>
</dbReference>
<comment type="caution">
    <text evidence="1">The sequence shown here is derived from an EMBL/GenBank/DDBJ whole genome shotgun (WGS) entry which is preliminary data.</text>
</comment>
<dbReference type="InterPro" id="IPR025534">
    <property type="entry name" value="DUF4420"/>
</dbReference>
<dbReference type="Pfam" id="PF14390">
    <property type="entry name" value="DUF4420"/>
    <property type="match status" value="1"/>
</dbReference>
<evidence type="ECO:0000313" key="1">
    <source>
        <dbReference type="EMBL" id="TNM53568.1"/>
    </source>
</evidence>
<name>A0A5C4WZY8_9MICO</name>
<protein>
    <submittedName>
        <fullName evidence="1">PD-(D/E)XK motif protein</fullName>
    </submittedName>
</protein>
<sequence>MRVDGVLAEALEYGQVLGEHDARVAAVPGLAVGSRAWIGADSDDRHVAYLEIEGKRFSSFAVSEVLEVSWVETTVGDEVDLTTAKIICRDDRLNDVFLSLIGDVVAQLGERDSLDVLLGSIAAWRRLLQIVDNGLSDAAAAGLYGELLFLEELVMNRGPQQVGIWQISENDVHDFISAGIRAEVKTSSFQNRQSVTVHGLKQLDAVSGADLILAVAEIQRHGSGETIDDVVNRLLDLGVDIDVLSRKLEARGYVRGMSSAAAIETTFELQSWRYWPITSESPVISASKLGTAASAAVADVSYSLSLSALGEAEVSLDWNRFSL</sequence>
<organism evidence="1 2">
    <name type="scientific">Brevibacterium sediminis</name>
    <dbReference type="NCBI Taxonomy" id="1857024"/>
    <lineage>
        <taxon>Bacteria</taxon>
        <taxon>Bacillati</taxon>
        <taxon>Actinomycetota</taxon>
        <taxon>Actinomycetes</taxon>
        <taxon>Micrococcales</taxon>
        <taxon>Brevibacteriaceae</taxon>
        <taxon>Brevibacterium</taxon>
    </lineage>
</organism>
<dbReference type="AlphaFoldDB" id="A0A5C4WZY8"/>
<reference evidence="1 2" key="1">
    <citation type="submission" date="2019-06" db="EMBL/GenBank/DDBJ databases">
        <authorList>
            <person name="Mardanova A.M."/>
            <person name="Pudova D.S."/>
            <person name="Shagimardanova E.I."/>
            <person name="Gogoleva N.E."/>
            <person name="Lutfullin M.T."/>
            <person name="Hadieva G.F."/>
            <person name="Sharipova M.R."/>
        </authorList>
    </citation>
    <scope>NUCLEOTIDE SEQUENCE [LARGE SCALE GENOMIC DNA]</scope>
    <source>
        <strain evidence="1 2">MG-1</strain>
    </source>
</reference>